<dbReference type="Gene3D" id="2.40.50.140">
    <property type="entry name" value="Nucleic acid-binding proteins"/>
    <property type="match status" value="1"/>
</dbReference>
<organism evidence="2 3">
    <name type="scientific">Skeletonema marinoi</name>
    <dbReference type="NCBI Taxonomy" id="267567"/>
    <lineage>
        <taxon>Eukaryota</taxon>
        <taxon>Sar</taxon>
        <taxon>Stramenopiles</taxon>
        <taxon>Ochrophyta</taxon>
        <taxon>Bacillariophyta</taxon>
        <taxon>Coscinodiscophyceae</taxon>
        <taxon>Thalassiosirophycidae</taxon>
        <taxon>Thalassiosirales</taxon>
        <taxon>Skeletonemataceae</taxon>
        <taxon>Skeletonema</taxon>
        <taxon>Skeletonema marinoi-dohrnii complex</taxon>
    </lineage>
</organism>
<accession>A0AAD8YN91</accession>
<evidence type="ECO:0000256" key="1">
    <source>
        <dbReference type="SAM" id="MobiDB-lite"/>
    </source>
</evidence>
<proteinExistence type="predicted"/>
<dbReference type="Proteomes" id="UP001224775">
    <property type="component" value="Unassembled WGS sequence"/>
</dbReference>
<dbReference type="SUPFAM" id="SSF50249">
    <property type="entry name" value="Nucleic acid-binding proteins"/>
    <property type="match status" value="1"/>
</dbReference>
<evidence type="ECO:0000313" key="3">
    <source>
        <dbReference type="Proteomes" id="UP001224775"/>
    </source>
</evidence>
<evidence type="ECO:0008006" key="4">
    <source>
        <dbReference type="Google" id="ProtNLM"/>
    </source>
</evidence>
<protein>
    <recommendedName>
        <fullName evidence="4">CSD domain-containing protein</fullName>
    </recommendedName>
</protein>
<gene>
    <name evidence="2" type="ORF">QTG54_001072</name>
</gene>
<feature type="region of interest" description="Disordered" evidence="1">
    <location>
        <begin position="189"/>
        <end position="208"/>
    </location>
</feature>
<comment type="caution">
    <text evidence="2">The sequence shown here is derived from an EMBL/GenBank/DDBJ whole genome shotgun (WGS) entry which is preliminary data.</text>
</comment>
<dbReference type="EMBL" id="JATAAI010000001">
    <property type="protein sequence ID" value="KAK1749133.1"/>
    <property type="molecule type" value="Genomic_DNA"/>
</dbReference>
<keyword evidence="3" id="KW-1185">Reference proteome</keyword>
<dbReference type="AlphaFoldDB" id="A0AAD8YN91"/>
<sequence length="208" mass="23341">MNSLLIGASKFAVSSLRSNRAAPATRLVAARCFSSDDVSSIGDNDEVKTGIIKYFSYKTQFGFILPDGVDRKSHDDSDLIFIHRNDIKAQQNADGEKFYPGLKRNQRVAFKVSPPDKEGAKCAKAYDLTMADGELVPAFQKGYFERYTKTQKAQFGDRVFQIMSTCTDQQDMETQIVSAFDQVKENIEKQRAKMERAGMPPDEPAEEK</sequence>
<reference evidence="2" key="1">
    <citation type="submission" date="2023-06" db="EMBL/GenBank/DDBJ databases">
        <title>Survivors Of The Sea: Transcriptome response of Skeletonema marinoi to long-term dormancy.</title>
        <authorList>
            <person name="Pinder M.I.M."/>
            <person name="Kourtchenko O."/>
            <person name="Robertson E.K."/>
            <person name="Larsson T."/>
            <person name="Maumus F."/>
            <person name="Osuna-Cruz C.M."/>
            <person name="Vancaester E."/>
            <person name="Stenow R."/>
            <person name="Vandepoele K."/>
            <person name="Ploug H."/>
            <person name="Bruchert V."/>
            <person name="Godhe A."/>
            <person name="Topel M."/>
        </authorList>
    </citation>
    <scope>NUCLEOTIDE SEQUENCE</scope>
    <source>
        <strain evidence="2">R05AC</strain>
    </source>
</reference>
<dbReference type="InterPro" id="IPR012340">
    <property type="entry name" value="NA-bd_OB-fold"/>
</dbReference>
<name>A0AAD8YN91_9STRA</name>
<evidence type="ECO:0000313" key="2">
    <source>
        <dbReference type="EMBL" id="KAK1749133.1"/>
    </source>
</evidence>